<dbReference type="Proteomes" id="UP000008311">
    <property type="component" value="Unassembled WGS sequence"/>
</dbReference>
<evidence type="ECO:0000313" key="2">
    <source>
        <dbReference type="EMBL" id="EEF43484.1"/>
    </source>
</evidence>
<protein>
    <submittedName>
        <fullName evidence="2">Uncharacterized protein</fullName>
    </submittedName>
</protein>
<gene>
    <name evidence="2" type="ORF">RCOM_1314750</name>
</gene>
<accession>B9RYY2</accession>
<dbReference type="InParanoid" id="B9RYY2"/>
<organism evidence="2 3">
    <name type="scientific">Ricinus communis</name>
    <name type="common">Castor bean</name>
    <dbReference type="NCBI Taxonomy" id="3988"/>
    <lineage>
        <taxon>Eukaryota</taxon>
        <taxon>Viridiplantae</taxon>
        <taxon>Streptophyta</taxon>
        <taxon>Embryophyta</taxon>
        <taxon>Tracheophyta</taxon>
        <taxon>Spermatophyta</taxon>
        <taxon>Magnoliopsida</taxon>
        <taxon>eudicotyledons</taxon>
        <taxon>Gunneridae</taxon>
        <taxon>Pentapetalae</taxon>
        <taxon>rosids</taxon>
        <taxon>fabids</taxon>
        <taxon>Malpighiales</taxon>
        <taxon>Euphorbiaceae</taxon>
        <taxon>Acalyphoideae</taxon>
        <taxon>Acalypheae</taxon>
        <taxon>Ricinus</taxon>
    </lineage>
</organism>
<keyword evidence="3" id="KW-1185">Reference proteome</keyword>
<evidence type="ECO:0000313" key="3">
    <source>
        <dbReference type="Proteomes" id="UP000008311"/>
    </source>
</evidence>
<keyword evidence="1" id="KW-0472">Membrane</keyword>
<reference evidence="3" key="1">
    <citation type="journal article" date="2010" name="Nat. Biotechnol.">
        <title>Draft genome sequence of the oilseed species Ricinus communis.</title>
        <authorList>
            <person name="Chan A.P."/>
            <person name="Crabtree J."/>
            <person name="Zhao Q."/>
            <person name="Lorenzi H."/>
            <person name="Orvis J."/>
            <person name="Puiu D."/>
            <person name="Melake-Berhan A."/>
            <person name="Jones K.M."/>
            <person name="Redman J."/>
            <person name="Chen G."/>
            <person name="Cahoon E.B."/>
            <person name="Gedil M."/>
            <person name="Stanke M."/>
            <person name="Haas B.J."/>
            <person name="Wortman J.R."/>
            <person name="Fraser-Liggett C.M."/>
            <person name="Ravel J."/>
            <person name="Rabinowicz P.D."/>
        </authorList>
    </citation>
    <scope>NUCLEOTIDE SEQUENCE [LARGE SCALE GENOMIC DNA]</scope>
    <source>
        <strain evidence="3">cv. Hale</strain>
    </source>
</reference>
<dbReference type="EMBL" id="EQ973832">
    <property type="protein sequence ID" value="EEF43484.1"/>
    <property type="molecule type" value="Genomic_DNA"/>
</dbReference>
<proteinExistence type="predicted"/>
<keyword evidence="1" id="KW-1133">Transmembrane helix</keyword>
<name>B9RYY2_RICCO</name>
<keyword evidence="1" id="KW-0812">Transmembrane</keyword>
<sequence length="103" mass="12570">MRRGSERKTAENEKTNSPWERGIMKYVLQHPSQQRCVLLHQLCNYCYQYHLSLFLFIKFKSHLCSIRDFEDWISFYRIFPLLFYFSLVNSHFGFWLSLFSLAD</sequence>
<dbReference type="AlphaFoldDB" id="B9RYY2"/>
<feature type="transmembrane region" description="Helical" evidence="1">
    <location>
        <begin position="81"/>
        <end position="102"/>
    </location>
</feature>
<evidence type="ECO:0000256" key="1">
    <source>
        <dbReference type="SAM" id="Phobius"/>
    </source>
</evidence>